<dbReference type="RefSeq" id="WP_132937541.1">
    <property type="nucleotide sequence ID" value="NZ_CP119676.1"/>
</dbReference>
<organism evidence="6 7">
    <name type="scientific">Varunaivibrio sulfuroxidans</name>
    <dbReference type="NCBI Taxonomy" id="1773489"/>
    <lineage>
        <taxon>Bacteria</taxon>
        <taxon>Pseudomonadati</taxon>
        <taxon>Pseudomonadota</taxon>
        <taxon>Alphaproteobacteria</taxon>
        <taxon>Rhodospirillales</taxon>
        <taxon>Magnetovibrionaceae</taxon>
        <taxon>Varunaivibrio</taxon>
    </lineage>
</organism>
<dbReference type="InterPro" id="IPR036271">
    <property type="entry name" value="Tet_transcr_reg_TetR-rel_C_sf"/>
</dbReference>
<keyword evidence="1" id="KW-0805">Transcription regulation</keyword>
<reference evidence="6 7" key="1">
    <citation type="submission" date="2019-03" db="EMBL/GenBank/DDBJ databases">
        <title>Genomic Encyclopedia of Type Strains, Phase IV (KMG-IV): sequencing the most valuable type-strain genomes for metagenomic binning, comparative biology and taxonomic classification.</title>
        <authorList>
            <person name="Goeker M."/>
        </authorList>
    </citation>
    <scope>NUCLEOTIDE SEQUENCE [LARGE SCALE GENOMIC DNA]</scope>
    <source>
        <strain evidence="6 7">DSM 101688</strain>
    </source>
</reference>
<evidence type="ECO:0000313" key="7">
    <source>
        <dbReference type="Proteomes" id="UP000295304"/>
    </source>
</evidence>
<protein>
    <submittedName>
        <fullName evidence="6">TetR family transcriptional regulator</fullName>
    </submittedName>
</protein>
<dbReference type="GO" id="GO:0003677">
    <property type="term" value="F:DNA binding"/>
    <property type="evidence" value="ECO:0007669"/>
    <property type="project" value="UniProtKB-UniRule"/>
</dbReference>
<dbReference type="Gene3D" id="1.10.10.60">
    <property type="entry name" value="Homeodomain-like"/>
    <property type="match status" value="1"/>
</dbReference>
<evidence type="ECO:0000256" key="4">
    <source>
        <dbReference type="PROSITE-ProRule" id="PRU00335"/>
    </source>
</evidence>
<dbReference type="InterPro" id="IPR009057">
    <property type="entry name" value="Homeodomain-like_sf"/>
</dbReference>
<dbReference type="Gene3D" id="1.10.357.10">
    <property type="entry name" value="Tetracycline Repressor, domain 2"/>
    <property type="match status" value="1"/>
</dbReference>
<evidence type="ECO:0000256" key="2">
    <source>
        <dbReference type="ARBA" id="ARBA00023125"/>
    </source>
</evidence>
<keyword evidence="2 4" id="KW-0238">DNA-binding</keyword>
<dbReference type="AlphaFoldDB" id="A0A4R3JG06"/>
<evidence type="ECO:0000256" key="3">
    <source>
        <dbReference type="ARBA" id="ARBA00023163"/>
    </source>
</evidence>
<evidence type="ECO:0000313" key="6">
    <source>
        <dbReference type="EMBL" id="TCS64787.1"/>
    </source>
</evidence>
<dbReference type="OrthoDB" id="9795242at2"/>
<dbReference type="Pfam" id="PF16925">
    <property type="entry name" value="TetR_C_13"/>
    <property type="match status" value="1"/>
</dbReference>
<dbReference type="Proteomes" id="UP000295304">
    <property type="component" value="Unassembled WGS sequence"/>
</dbReference>
<dbReference type="InterPro" id="IPR011075">
    <property type="entry name" value="TetR_C"/>
</dbReference>
<feature type="domain" description="HTH tetR-type" evidence="5">
    <location>
        <begin position="6"/>
        <end position="66"/>
    </location>
</feature>
<gene>
    <name evidence="6" type="ORF">EDD55_101116</name>
</gene>
<dbReference type="PANTHER" id="PTHR47506:SF1">
    <property type="entry name" value="HTH-TYPE TRANSCRIPTIONAL REGULATOR YJDC"/>
    <property type="match status" value="1"/>
</dbReference>
<dbReference type="InterPro" id="IPR001647">
    <property type="entry name" value="HTH_TetR"/>
</dbReference>
<dbReference type="SUPFAM" id="SSF48498">
    <property type="entry name" value="Tetracyclin repressor-like, C-terminal domain"/>
    <property type="match status" value="1"/>
</dbReference>
<sequence>MARPRKFDPDDLLEHATQAFWAKGYKGTSIQDLVDATGVNRGSLYNTFGDKAGLFAAVMERYAERSAAQGLIETARDGPPRKTIRLFFKNLYKRAKHDALNRGCLMTNTAAELANRDEHIAWWMRDNLGALEDAFTLIIRRGQKKGEINPDKKARPLARFLVGVTQGILVVAKANPDPEIIRDIVKNALDSLD</sequence>
<name>A0A4R3JG06_9PROT</name>
<dbReference type="PANTHER" id="PTHR47506">
    <property type="entry name" value="TRANSCRIPTIONAL REGULATORY PROTEIN"/>
    <property type="match status" value="1"/>
</dbReference>
<keyword evidence="3" id="KW-0804">Transcription</keyword>
<evidence type="ECO:0000256" key="1">
    <source>
        <dbReference type="ARBA" id="ARBA00023015"/>
    </source>
</evidence>
<evidence type="ECO:0000259" key="5">
    <source>
        <dbReference type="PROSITE" id="PS50977"/>
    </source>
</evidence>
<dbReference type="SUPFAM" id="SSF46689">
    <property type="entry name" value="Homeodomain-like"/>
    <property type="match status" value="1"/>
</dbReference>
<dbReference type="Pfam" id="PF00440">
    <property type="entry name" value="TetR_N"/>
    <property type="match status" value="1"/>
</dbReference>
<proteinExistence type="predicted"/>
<accession>A0A4R3JG06</accession>
<dbReference type="PRINTS" id="PR00455">
    <property type="entry name" value="HTHTETR"/>
</dbReference>
<dbReference type="PROSITE" id="PS50977">
    <property type="entry name" value="HTH_TETR_2"/>
    <property type="match status" value="1"/>
</dbReference>
<keyword evidence="7" id="KW-1185">Reference proteome</keyword>
<feature type="DNA-binding region" description="H-T-H motif" evidence="4">
    <location>
        <begin position="29"/>
        <end position="48"/>
    </location>
</feature>
<dbReference type="EMBL" id="SLZW01000001">
    <property type="protein sequence ID" value="TCS64787.1"/>
    <property type="molecule type" value="Genomic_DNA"/>
</dbReference>
<comment type="caution">
    <text evidence="6">The sequence shown here is derived from an EMBL/GenBank/DDBJ whole genome shotgun (WGS) entry which is preliminary data.</text>
</comment>